<dbReference type="EMBL" id="JH993067">
    <property type="protein sequence ID" value="EKX36853.1"/>
    <property type="molecule type" value="Genomic_DNA"/>
</dbReference>
<reference evidence="3 5" key="1">
    <citation type="journal article" date="2012" name="Nature">
        <title>Algal genomes reveal evolutionary mosaicism and the fate of nucleomorphs.</title>
        <authorList>
            <consortium name="DOE Joint Genome Institute"/>
            <person name="Curtis B.A."/>
            <person name="Tanifuji G."/>
            <person name="Burki F."/>
            <person name="Gruber A."/>
            <person name="Irimia M."/>
            <person name="Maruyama S."/>
            <person name="Arias M.C."/>
            <person name="Ball S.G."/>
            <person name="Gile G.H."/>
            <person name="Hirakawa Y."/>
            <person name="Hopkins J.F."/>
            <person name="Kuo A."/>
            <person name="Rensing S.A."/>
            <person name="Schmutz J."/>
            <person name="Symeonidi A."/>
            <person name="Elias M."/>
            <person name="Eveleigh R.J."/>
            <person name="Herman E.K."/>
            <person name="Klute M.J."/>
            <person name="Nakayama T."/>
            <person name="Obornik M."/>
            <person name="Reyes-Prieto A."/>
            <person name="Armbrust E.V."/>
            <person name="Aves S.J."/>
            <person name="Beiko R.G."/>
            <person name="Coutinho P."/>
            <person name="Dacks J.B."/>
            <person name="Durnford D.G."/>
            <person name="Fast N.M."/>
            <person name="Green B.R."/>
            <person name="Grisdale C.J."/>
            <person name="Hempel F."/>
            <person name="Henrissat B."/>
            <person name="Hoppner M.P."/>
            <person name="Ishida K."/>
            <person name="Kim E."/>
            <person name="Koreny L."/>
            <person name="Kroth P.G."/>
            <person name="Liu Y."/>
            <person name="Malik S.B."/>
            <person name="Maier U.G."/>
            <person name="McRose D."/>
            <person name="Mock T."/>
            <person name="Neilson J.A."/>
            <person name="Onodera N.T."/>
            <person name="Poole A.M."/>
            <person name="Pritham E.J."/>
            <person name="Richards T.A."/>
            <person name="Rocap G."/>
            <person name="Roy S.W."/>
            <person name="Sarai C."/>
            <person name="Schaack S."/>
            <person name="Shirato S."/>
            <person name="Slamovits C.H."/>
            <person name="Spencer D.F."/>
            <person name="Suzuki S."/>
            <person name="Worden A.Z."/>
            <person name="Zauner S."/>
            <person name="Barry K."/>
            <person name="Bell C."/>
            <person name="Bharti A.K."/>
            <person name="Crow J.A."/>
            <person name="Grimwood J."/>
            <person name="Kramer R."/>
            <person name="Lindquist E."/>
            <person name="Lucas S."/>
            <person name="Salamov A."/>
            <person name="McFadden G.I."/>
            <person name="Lane C.E."/>
            <person name="Keeling P.J."/>
            <person name="Gray M.W."/>
            <person name="Grigoriev I.V."/>
            <person name="Archibald J.M."/>
        </authorList>
    </citation>
    <scope>NUCLEOTIDE SEQUENCE</scope>
    <source>
        <strain evidence="3 5">CCMP2712</strain>
    </source>
</reference>
<evidence type="ECO:0000313" key="5">
    <source>
        <dbReference type="Proteomes" id="UP000011087"/>
    </source>
</evidence>
<dbReference type="KEGG" id="gtt:GUITHDRAFT_165645"/>
<dbReference type="GeneID" id="17293586"/>
<evidence type="ECO:0000313" key="4">
    <source>
        <dbReference type="EnsemblProtists" id="EKX36853"/>
    </source>
</evidence>
<feature type="repeat" description="TNFR-Cys" evidence="1">
    <location>
        <begin position="38"/>
        <end position="84"/>
    </location>
</feature>
<dbReference type="Pfam" id="PF07699">
    <property type="entry name" value="Ephrin_rec_like"/>
    <property type="match status" value="1"/>
</dbReference>
<dbReference type="AlphaFoldDB" id="L1IKT2"/>
<organism evidence="3">
    <name type="scientific">Guillardia theta (strain CCMP2712)</name>
    <name type="common">Cryptophyte</name>
    <dbReference type="NCBI Taxonomy" id="905079"/>
    <lineage>
        <taxon>Eukaryota</taxon>
        <taxon>Cryptophyceae</taxon>
        <taxon>Pyrenomonadales</taxon>
        <taxon>Geminigeraceae</taxon>
        <taxon>Guillardia</taxon>
    </lineage>
</organism>
<reference evidence="5" key="2">
    <citation type="submission" date="2012-11" db="EMBL/GenBank/DDBJ databases">
        <authorList>
            <person name="Kuo A."/>
            <person name="Curtis B.A."/>
            <person name="Tanifuji G."/>
            <person name="Burki F."/>
            <person name="Gruber A."/>
            <person name="Irimia M."/>
            <person name="Maruyama S."/>
            <person name="Arias M.C."/>
            <person name="Ball S.G."/>
            <person name="Gile G.H."/>
            <person name="Hirakawa Y."/>
            <person name="Hopkins J.F."/>
            <person name="Rensing S.A."/>
            <person name="Schmutz J."/>
            <person name="Symeonidi A."/>
            <person name="Elias M."/>
            <person name="Eveleigh R.J."/>
            <person name="Herman E.K."/>
            <person name="Klute M.J."/>
            <person name="Nakayama T."/>
            <person name="Obornik M."/>
            <person name="Reyes-Prieto A."/>
            <person name="Armbrust E.V."/>
            <person name="Aves S.J."/>
            <person name="Beiko R.G."/>
            <person name="Coutinho P."/>
            <person name="Dacks J.B."/>
            <person name="Durnford D.G."/>
            <person name="Fast N.M."/>
            <person name="Green B.R."/>
            <person name="Grisdale C."/>
            <person name="Hempe F."/>
            <person name="Henrissat B."/>
            <person name="Hoppner M.P."/>
            <person name="Ishida K.-I."/>
            <person name="Kim E."/>
            <person name="Koreny L."/>
            <person name="Kroth P.G."/>
            <person name="Liu Y."/>
            <person name="Malik S.-B."/>
            <person name="Maier U.G."/>
            <person name="McRose D."/>
            <person name="Mock T."/>
            <person name="Neilson J.A."/>
            <person name="Onodera N.T."/>
            <person name="Poole A.M."/>
            <person name="Pritham E.J."/>
            <person name="Richards T.A."/>
            <person name="Rocap G."/>
            <person name="Roy S.W."/>
            <person name="Sarai C."/>
            <person name="Schaack S."/>
            <person name="Shirato S."/>
            <person name="Slamovits C.H."/>
            <person name="Spencer D.F."/>
            <person name="Suzuki S."/>
            <person name="Worden A.Z."/>
            <person name="Zauner S."/>
            <person name="Barry K."/>
            <person name="Bell C."/>
            <person name="Bharti A.K."/>
            <person name="Crow J.A."/>
            <person name="Grimwood J."/>
            <person name="Kramer R."/>
            <person name="Lindquist E."/>
            <person name="Lucas S."/>
            <person name="Salamov A."/>
            <person name="McFadden G.I."/>
            <person name="Lane C.E."/>
            <person name="Keeling P.J."/>
            <person name="Gray M.W."/>
            <person name="Grigoriev I.V."/>
            <person name="Archibald J.M."/>
        </authorList>
    </citation>
    <scope>NUCLEOTIDE SEQUENCE</scope>
    <source>
        <strain evidence="5">CCMP2712</strain>
    </source>
</reference>
<feature type="domain" description="TNFR-Cys" evidence="2">
    <location>
        <begin position="38"/>
        <end position="84"/>
    </location>
</feature>
<comment type="caution">
    <text evidence="1">Lacks conserved residue(s) required for the propagation of feature annotation.</text>
</comment>
<gene>
    <name evidence="3" type="ORF">GUITHDRAFT_165645</name>
</gene>
<dbReference type="InterPro" id="IPR009030">
    <property type="entry name" value="Growth_fac_rcpt_cys_sf"/>
</dbReference>
<dbReference type="PaxDb" id="55529-EKX36853"/>
<keyword evidence="5" id="KW-1185">Reference proteome</keyword>
<evidence type="ECO:0000313" key="3">
    <source>
        <dbReference type="EMBL" id="EKX36853.1"/>
    </source>
</evidence>
<dbReference type="OMA" id="ERSENAC"/>
<feature type="repeat" description="TNFR-Cys" evidence="1">
    <location>
        <begin position="138"/>
        <end position="182"/>
    </location>
</feature>
<dbReference type="SMART" id="SM00208">
    <property type="entry name" value="TNFR"/>
    <property type="match status" value="3"/>
</dbReference>
<proteinExistence type="predicted"/>
<dbReference type="InterPro" id="IPR001368">
    <property type="entry name" value="TNFR/NGFR_Cys_rich_reg"/>
</dbReference>
<keyword evidence="1" id="KW-1015">Disulfide bond</keyword>
<dbReference type="OrthoDB" id="5965479at2759"/>
<protein>
    <recommendedName>
        <fullName evidence="2">TNFR-Cys domain-containing protein</fullName>
    </recommendedName>
</protein>
<feature type="disulfide bond" evidence="1">
    <location>
        <begin position="115"/>
        <end position="133"/>
    </location>
</feature>
<evidence type="ECO:0000256" key="1">
    <source>
        <dbReference type="PROSITE-ProRule" id="PRU00206"/>
    </source>
</evidence>
<dbReference type="SMART" id="SM01411">
    <property type="entry name" value="Ephrin_rec_like"/>
    <property type="match status" value="5"/>
</dbReference>
<dbReference type="Gene3D" id="2.10.50.10">
    <property type="entry name" value="Tumor Necrosis Factor Receptor, subunit A, domain 2"/>
    <property type="match status" value="3"/>
</dbReference>
<feature type="repeat" description="TNFR-Cys" evidence="1">
    <location>
        <begin position="90"/>
        <end position="133"/>
    </location>
</feature>
<dbReference type="SUPFAM" id="SSF57184">
    <property type="entry name" value="Growth factor receptor domain"/>
    <property type="match status" value="2"/>
</dbReference>
<dbReference type="HOGENOM" id="CLU_426694_0_0_1"/>
<feature type="disulfide bond" evidence="1">
    <location>
        <begin position="39"/>
        <end position="54"/>
    </location>
</feature>
<evidence type="ECO:0000259" key="2">
    <source>
        <dbReference type="PROSITE" id="PS50050"/>
    </source>
</evidence>
<sequence>MGCVRALIRLWACCKKDNKGLAEVCNANKDTVCVDCLQCPDNHFSICETFINTCKQCSICDNGFFADPFRPCGKGSQRYDDTYCIPCKSSCLPTEYIASPCNPYQDLVCKSCSACGPNQYLASPCSQYNNTLCKDCAACPANHYRVSECSDTQNVRCNPCSASCPFGYQKVADCTFTQDIQCQMYDLGTCPQNYTSAVQGVFTVETCVLCADYAYEASPGVCLGCDNGKYLDLTTRECIDCPLNSYAPPYSNSVFQCQCLKGHTGYNSSACSVCPINYYRSGSEPGFCYPCPSGRVSKYAAEGISQCLCSNNTIETNGKCENCAIGKYATSDNTCQACPTNYGYYPTRVGCGCPANYYGFTDPIHVFGEGSCSSVLYRGYTTSFTLSGASCTVWLNAFASVRIKVLDIAGGAMKVKYGTDIYSFDGNIDVYEVNYQLTVSKVLMSLNTEGYATVSAEIVCNRCPNASTSSPATMFVEGCQCQTGFSIVNGICQKNGCPAGQYLPNYYDPTCVQCPENTYKTTVSSLFKDCLPCPLHSYAQAGSTSFADCQCLANYYKSGTSCLECPANSISAVNSLSATSCQCKPGYTGPNGGPCTKCSSTQYKPTIGPEACTSCRPNSVIVENENVSRMSAVSARTTSRVY</sequence>
<dbReference type="PANTHER" id="PTHR46104:SF1">
    <property type="entry name" value="GENE 9195-RELATED"/>
    <property type="match status" value="1"/>
</dbReference>
<dbReference type="PROSITE" id="PS50050">
    <property type="entry name" value="TNFR_NGFR_2"/>
    <property type="match status" value="3"/>
</dbReference>
<feature type="disulfide bond" evidence="1">
    <location>
        <begin position="112"/>
        <end position="125"/>
    </location>
</feature>
<dbReference type="InterPro" id="IPR011641">
    <property type="entry name" value="Tyr-kin_ephrin_A/B_rcpt-like"/>
</dbReference>
<accession>L1IKT2</accession>
<dbReference type="EnsemblProtists" id="EKX36853">
    <property type="protein sequence ID" value="EKX36853"/>
    <property type="gene ID" value="GUITHDRAFT_165645"/>
</dbReference>
<dbReference type="Proteomes" id="UP000011087">
    <property type="component" value="Unassembled WGS sequence"/>
</dbReference>
<name>L1IKT2_GUITC</name>
<feature type="domain" description="TNFR-Cys" evidence="2">
    <location>
        <begin position="138"/>
        <end position="182"/>
    </location>
</feature>
<feature type="domain" description="TNFR-Cys" evidence="2">
    <location>
        <begin position="90"/>
        <end position="133"/>
    </location>
</feature>
<dbReference type="RefSeq" id="XP_005823833.1">
    <property type="nucleotide sequence ID" value="XM_005823776.1"/>
</dbReference>
<reference evidence="4" key="3">
    <citation type="submission" date="2015-06" db="UniProtKB">
        <authorList>
            <consortium name="EnsemblProtists"/>
        </authorList>
    </citation>
    <scope>IDENTIFICATION</scope>
</reference>
<dbReference type="PANTHER" id="PTHR46104">
    <property type="entry name" value="GENE 9195-RELATED-RELATED"/>
    <property type="match status" value="1"/>
</dbReference>
<feature type="disulfide bond" evidence="1">
    <location>
        <begin position="164"/>
        <end position="182"/>
    </location>
</feature>